<keyword evidence="3" id="KW-0202">Cytokine</keyword>
<dbReference type="PROSITE" id="PS50049">
    <property type="entry name" value="THD_2"/>
    <property type="match status" value="1"/>
</dbReference>
<evidence type="ECO:0000256" key="8">
    <source>
        <dbReference type="SAM" id="Phobius"/>
    </source>
</evidence>
<evidence type="ECO:0000313" key="10">
    <source>
        <dbReference type="EMBL" id="CAB3240791.1"/>
    </source>
</evidence>
<evidence type="ECO:0000256" key="2">
    <source>
        <dbReference type="ARBA" id="ARBA00008670"/>
    </source>
</evidence>
<dbReference type="SUPFAM" id="SSF49842">
    <property type="entry name" value="TNF-like"/>
    <property type="match status" value="1"/>
</dbReference>
<keyword evidence="6" id="KW-0325">Glycoprotein</keyword>
<protein>
    <submittedName>
        <fullName evidence="10">Ectodermal dysplasia/anhidrotic-like</fullName>
    </submittedName>
</protein>
<dbReference type="GO" id="GO:0005615">
    <property type="term" value="C:extracellular space"/>
    <property type="evidence" value="ECO:0007669"/>
    <property type="project" value="UniProtKB-KW"/>
</dbReference>
<evidence type="ECO:0000256" key="7">
    <source>
        <dbReference type="SAM" id="MobiDB-lite"/>
    </source>
</evidence>
<dbReference type="InterPro" id="IPR008983">
    <property type="entry name" value="Tumour_necrosis_fac-like_dom"/>
</dbReference>
<accession>A0A6F9DBG3</accession>
<evidence type="ECO:0000256" key="5">
    <source>
        <dbReference type="ARBA" id="ARBA00023157"/>
    </source>
</evidence>
<keyword evidence="8" id="KW-0472">Membrane</keyword>
<feature type="compositionally biased region" description="Basic and acidic residues" evidence="7">
    <location>
        <begin position="87"/>
        <end position="116"/>
    </location>
</feature>
<dbReference type="PANTHER" id="PTHR15151">
    <property type="entry name" value="PROTEIN EIGER"/>
    <property type="match status" value="1"/>
</dbReference>
<dbReference type="GO" id="GO:0016020">
    <property type="term" value="C:membrane"/>
    <property type="evidence" value="ECO:0007669"/>
    <property type="project" value="InterPro"/>
</dbReference>
<keyword evidence="8" id="KW-0812">Transmembrane</keyword>
<gene>
    <name evidence="10" type="primary">Edar</name>
</gene>
<feature type="transmembrane region" description="Helical" evidence="8">
    <location>
        <begin position="40"/>
        <end position="59"/>
    </location>
</feature>
<dbReference type="InterPro" id="IPR051748">
    <property type="entry name" value="TNF_Ligand_Superfamily"/>
</dbReference>
<dbReference type="GO" id="GO:0005164">
    <property type="term" value="F:tumor necrosis factor receptor binding"/>
    <property type="evidence" value="ECO:0007669"/>
    <property type="project" value="InterPro"/>
</dbReference>
<evidence type="ECO:0000256" key="1">
    <source>
        <dbReference type="ARBA" id="ARBA00004613"/>
    </source>
</evidence>
<dbReference type="AlphaFoldDB" id="A0A6F9DBG3"/>
<keyword evidence="4" id="KW-0964">Secreted</keyword>
<comment type="subcellular location">
    <subcellularLocation>
        <location evidence="1">Secreted</location>
    </subcellularLocation>
</comment>
<feature type="region of interest" description="Disordered" evidence="7">
    <location>
        <begin position="87"/>
        <end position="179"/>
    </location>
</feature>
<feature type="compositionally biased region" description="Basic residues" evidence="7">
    <location>
        <begin position="157"/>
        <end position="179"/>
    </location>
</feature>
<evidence type="ECO:0000259" key="9">
    <source>
        <dbReference type="PROSITE" id="PS50049"/>
    </source>
</evidence>
<sequence length="348" mass="38806">MRFPAFSSKDDVMYVTSPPRDVTECVSCKQRSKSNATYRIACFVPVAMLALLCSVQILWNLRLNQELASVRNDVSWLMDRFATEMRNEVSSVHRTDAGPTDEKKDSHSNGQQKDDTYSEDQFPGVISDGNVNQQWISPHAVARRSAPGAASDETKPRKIKKSRRKKGKGKGSRKKGKKAIAIHIQSVDGRDLRPAATILAEDKTHSQKPNATQGEAATPAIEILDRETMIAWKMPSQPRFNVENLLTRGYITVPQDGFYFMYSQVVFQTNSMPNMVSEIGIKTRGAQVFSKCQFSRPTNEENMLVTCSSSGVAYLRNGEGISVKISPSGIDIFLRPETTYFGAFYLGK</sequence>
<keyword evidence="8" id="KW-1133">Transmembrane helix</keyword>
<evidence type="ECO:0000256" key="4">
    <source>
        <dbReference type="ARBA" id="ARBA00022525"/>
    </source>
</evidence>
<keyword evidence="5" id="KW-1015">Disulfide bond</keyword>
<reference evidence="10" key="1">
    <citation type="submission" date="2020-04" db="EMBL/GenBank/DDBJ databases">
        <authorList>
            <person name="Neveu A P."/>
        </authorList>
    </citation>
    <scope>NUCLEOTIDE SEQUENCE</scope>
    <source>
        <tissue evidence="10">Whole embryo</tissue>
    </source>
</reference>
<dbReference type="Pfam" id="PF00229">
    <property type="entry name" value="TNF"/>
    <property type="match status" value="1"/>
</dbReference>
<evidence type="ECO:0000256" key="3">
    <source>
        <dbReference type="ARBA" id="ARBA00022514"/>
    </source>
</evidence>
<dbReference type="Gene3D" id="2.60.120.40">
    <property type="match status" value="1"/>
</dbReference>
<name>A0A6F9DBG3_9ASCI</name>
<dbReference type="GO" id="GO:0006955">
    <property type="term" value="P:immune response"/>
    <property type="evidence" value="ECO:0007669"/>
    <property type="project" value="InterPro"/>
</dbReference>
<feature type="domain" description="THD" evidence="9">
    <location>
        <begin position="194"/>
        <end position="346"/>
    </location>
</feature>
<organism evidence="10">
    <name type="scientific">Phallusia mammillata</name>
    <dbReference type="NCBI Taxonomy" id="59560"/>
    <lineage>
        <taxon>Eukaryota</taxon>
        <taxon>Metazoa</taxon>
        <taxon>Chordata</taxon>
        <taxon>Tunicata</taxon>
        <taxon>Ascidiacea</taxon>
        <taxon>Phlebobranchia</taxon>
        <taxon>Ascidiidae</taxon>
        <taxon>Phallusia</taxon>
    </lineage>
</organism>
<dbReference type="GO" id="GO:0005125">
    <property type="term" value="F:cytokine activity"/>
    <property type="evidence" value="ECO:0007669"/>
    <property type="project" value="UniProtKB-KW"/>
</dbReference>
<dbReference type="InterPro" id="IPR006052">
    <property type="entry name" value="TNF_dom"/>
</dbReference>
<evidence type="ECO:0000256" key="6">
    <source>
        <dbReference type="ARBA" id="ARBA00023180"/>
    </source>
</evidence>
<comment type="similarity">
    <text evidence="2">Belongs to the tumor necrosis factor family.</text>
</comment>
<proteinExistence type="evidence at transcript level"/>
<dbReference type="EMBL" id="LR784729">
    <property type="protein sequence ID" value="CAB3240791.1"/>
    <property type="molecule type" value="mRNA"/>
</dbReference>
<dbReference type="PANTHER" id="PTHR15151:SF20">
    <property type="entry name" value="TUMOR NECROSIS FACTOR LIGAND SUPERFAMILY MEMBER 12"/>
    <property type="match status" value="1"/>
</dbReference>